<evidence type="ECO:0000256" key="1">
    <source>
        <dbReference type="ARBA" id="ARBA00004651"/>
    </source>
</evidence>
<dbReference type="PROSITE" id="PS01303">
    <property type="entry name" value="BCCT"/>
    <property type="match status" value="1"/>
</dbReference>
<dbReference type="RefSeq" id="WP_091610136.1">
    <property type="nucleotide sequence ID" value="NZ_FNNC01000001.1"/>
</dbReference>
<feature type="transmembrane region" description="Helical" evidence="9">
    <location>
        <begin position="44"/>
        <end position="64"/>
    </location>
</feature>
<feature type="transmembrane region" description="Helical" evidence="9">
    <location>
        <begin position="312"/>
        <end position="330"/>
    </location>
</feature>
<feature type="transmembrane region" description="Helical" evidence="9">
    <location>
        <begin position="342"/>
        <end position="366"/>
    </location>
</feature>
<dbReference type="GO" id="GO:0022857">
    <property type="term" value="F:transmembrane transporter activity"/>
    <property type="evidence" value="ECO:0007669"/>
    <property type="project" value="InterPro"/>
</dbReference>
<evidence type="ECO:0000256" key="3">
    <source>
        <dbReference type="ARBA" id="ARBA00022448"/>
    </source>
</evidence>
<evidence type="ECO:0000313" key="10">
    <source>
        <dbReference type="EMBL" id="SDW01727.1"/>
    </source>
</evidence>
<dbReference type="PANTHER" id="PTHR30047">
    <property type="entry name" value="HIGH-AFFINITY CHOLINE TRANSPORT PROTEIN-RELATED"/>
    <property type="match status" value="1"/>
</dbReference>
<dbReference type="AlphaFoldDB" id="A0A1H2Q3J4"/>
<feature type="transmembrane region" description="Helical" evidence="9">
    <location>
        <begin position="7"/>
        <end position="24"/>
    </location>
</feature>
<organism evidence="10 11">
    <name type="scientific">Marinococcus luteus</name>
    <dbReference type="NCBI Taxonomy" id="1122204"/>
    <lineage>
        <taxon>Bacteria</taxon>
        <taxon>Bacillati</taxon>
        <taxon>Bacillota</taxon>
        <taxon>Bacilli</taxon>
        <taxon>Bacillales</taxon>
        <taxon>Bacillaceae</taxon>
        <taxon>Marinococcus</taxon>
    </lineage>
</organism>
<sequence>MRKLTTVFFVTLIAALAVIIWGVVTPGNLNTVTGEIQGWIVTNLGWFYLISATFFVIFCIYLVFSPYGKIRLGKPDERPEYSYLTWFAFLFTAGMGIGLVYWGVAEPLYHYYGGPEAEAQSQAAAADAIRLSFFHWGLHPWAVYSVVALALAYFQFRHNAPGIISSAFRPLVGDRVDGWLGTLINFIAVFATIFGVSQSLGYGATQVNGGLSYIFEGINLDLTTQLIIILVFTIIYLASATTGLNRGIRYLSWANIALAGLIMLFVLFAGPTTSILNSFTNGIGSYMENLPAQSFTTYEYTGDRAWLDSWTVFYWAWWIAWAPFVGTFIARVSRGRTIREFITGVLLVPSIFSFLWFAVFATTGIAEDNAQNGGLYELMTSQSDEIALFGLLDTLPLGAVTGFVALLLIMSFFITSADSATFVLGMQTTNGSLNPPVSIKFIWGLVISGSAAMLLASGGIEGIQIVMTIAALPFTIIMVLMCVSLLKALKTDRTILNKERKLRQDDETGLSRREREQLRKEQEELQKDLTGKE</sequence>
<proteinExistence type="inferred from homology"/>
<dbReference type="Proteomes" id="UP000199488">
    <property type="component" value="Unassembled WGS sequence"/>
</dbReference>
<feature type="transmembrane region" description="Helical" evidence="9">
    <location>
        <begin position="84"/>
        <end position="104"/>
    </location>
</feature>
<dbReference type="PANTHER" id="PTHR30047:SF7">
    <property type="entry name" value="HIGH-AFFINITY CHOLINE TRANSPORT PROTEIN"/>
    <property type="match status" value="1"/>
</dbReference>
<feature type="region of interest" description="Disordered" evidence="8">
    <location>
        <begin position="503"/>
        <end position="533"/>
    </location>
</feature>
<comment type="subcellular location">
    <subcellularLocation>
        <location evidence="1">Cell membrane</location>
        <topology evidence="1">Multi-pass membrane protein</topology>
    </subcellularLocation>
</comment>
<keyword evidence="11" id="KW-1185">Reference proteome</keyword>
<protein>
    <submittedName>
        <fullName evidence="10">Glycine betaine transporter</fullName>
    </submittedName>
</protein>
<keyword evidence="3" id="KW-0813">Transport</keyword>
<keyword evidence="4" id="KW-1003">Cell membrane</keyword>
<accession>A0A1H2Q3J4</accession>
<evidence type="ECO:0000256" key="2">
    <source>
        <dbReference type="ARBA" id="ARBA00005658"/>
    </source>
</evidence>
<feature type="transmembrane region" description="Helical" evidence="9">
    <location>
        <begin position="138"/>
        <end position="156"/>
    </location>
</feature>
<feature type="transmembrane region" description="Helical" evidence="9">
    <location>
        <begin position="386"/>
        <end position="416"/>
    </location>
</feature>
<dbReference type="InterPro" id="IPR000060">
    <property type="entry name" value="BCCT_transptr"/>
</dbReference>
<dbReference type="OrthoDB" id="9775735at2"/>
<reference evidence="10 11" key="1">
    <citation type="submission" date="2016-10" db="EMBL/GenBank/DDBJ databases">
        <authorList>
            <person name="de Groot N.N."/>
        </authorList>
    </citation>
    <scope>NUCLEOTIDE SEQUENCE [LARGE SCALE GENOMIC DNA]</scope>
    <source>
        <strain evidence="10 11">DSM 23126</strain>
    </source>
</reference>
<feature type="transmembrane region" description="Helical" evidence="9">
    <location>
        <begin position="437"/>
        <end position="456"/>
    </location>
</feature>
<dbReference type="NCBIfam" id="TIGR00842">
    <property type="entry name" value="bcct"/>
    <property type="match status" value="1"/>
</dbReference>
<evidence type="ECO:0000313" key="11">
    <source>
        <dbReference type="Proteomes" id="UP000199488"/>
    </source>
</evidence>
<dbReference type="GO" id="GO:0005886">
    <property type="term" value="C:plasma membrane"/>
    <property type="evidence" value="ECO:0007669"/>
    <property type="project" value="UniProtKB-SubCell"/>
</dbReference>
<evidence type="ECO:0000256" key="9">
    <source>
        <dbReference type="SAM" id="Phobius"/>
    </source>
</evidence>
<feature type="transmembrane region" description="Helical" evidence="9">
    <location>
        <begin position="250"/>
        <end position="270"/>
    </location>
</feature>
<keyword evidence="6 9" id="KW-1133">Transmembrane helix</keyword>
<keyword evidence="5 9" id="KW-0812">Transmembrane</keyword>
<dbReference type="InterPro" id="IPR018093">
    <property type="entry name" value="BCCT_CS"/>
</dbReference>
<evidence type="ECO:0000256" key="6">
    <source>
        <dbReference type="ARBA" id="ARBA00022989"/>
    </source>
</evidence>
<evidence type="ECO:0000256" key="5">
    <source>
        <dbReference type="ARBA" id="ARBA00022692"/>
    </source>
</evidence>
<dbReference type="Pfam" id="PF02028">
    <property type="entry name" value="BCCT"/>
    <property type="match status" value="1"/>
</dbReference>
<evidence type="ECO:0000256" key="7">
    <source>
        <dbReference type="ARBA" id="ARBA00023136"/>
    </source>
</evidence>
<keyword evidence="7 9" id="KW-0472">Membrane</keyword>
<comment type="similarity">
    <text evidence="2">Belongs to the BCCT transporter (TC 2.A.15) family.</text>
</comment>
<evidence type="ECO:0000256" key="8">
    <source>
        <dbReference type="SAM" id="MobiDB-lite"/>
    </source>
</evidence>
<dbReference type="EMBL" id="FNNC01000001">
    <property type="protein sequence ID" value="SDW01727.1"/>
    <property type="molecule type" value="Genomic_DNA"/>
</dbReference>
<gene>
    <name evidence="10" type="ORF">SAMN05421781_0127</name>
</gene>
<feature type="transmembrane region" description="Helical" evidence="9">
    <location>
        <begin position="462"/>
        <end position="486"/>
    </location>
</feature>
<feature type="transmembrane region" description="Helical" evidence="9">
    <location>
        <begin position="217"/>
        <end position="238"/>
    </location>
</feature>
<name>A0A1H2Q3J4_9BACI</name>
<feature type="transmembrane region" description="Helical" evidence="9">
    <location>
        <begin position="176"/>
        <end position="197"/>
    </location>
</feature>
<evidence type="ECO:0000256" key="4">
    <source>
        <dbReference type="ARBA" id="ARBA00022475"/>
    </source>
</evidence>